<dbReference type="NCBIfam" id="TIGR01611">
    <property type="entry name" value="tail_tube"/>
    <property type="match status" value="1"/>
</dbReference>
<dbReference type="KEGG" id="sfo:Z042_01625"/>
<dbReference type="EMBL" id="CP007044">
    <property type="protein sequence ID" value="AHG18479.1"/>
    <property type="molecule type" value="Genomic_DNA"/>
</dbReference>
<keyword evidence="2" id="KW-1185">Reference proteome</keyword>
<sequence length="171" mass="18753">MALPRKLKFFNYYINGTGYLGQVEEVTLPKLTIKTEDYQGGGMPGSVAVDLGFEAGALDMEVTMGGIMFELMSQYGIPNADGLQSRFAGSYQAEDSGDAIPVEIQTRGRFVEIDAGNAKQGENTQHKYSLKNTYCKITHNGADLYELDIINMIYVVNGVDRLAQHRANVGL</sequence>
<proteinExistence type="predicted"/>
<organism evidence="1 2">
    <name type="scientific">Chania multitudinisentens RB-25</name>
    <dbReference type="NCBI Taxonomy" id="1441930"/>
    <lineage>
        <taxon>Bacteria</taxon>
        <taxon>Pseudomonadati</taxon>
        <taxon>Pseudomonadota</taxon>
        <taxon>Gammaproteobacteria</taxon>
        <taxon>Enterobacterales</taxon>
        <taxon>Yersiniaceae</taxon>
        <taxon>Chania</taxon>
    </lineage>
</organism>
<dbReference type="STRING" id="1441930.Z042_01625"/>
<dbReference type="HOGENOM" id="CLU_130297_2_1_6"/>
<gene>
    <name evidence="1" type="ORF">Z042_01625</name>
</gene>
<dbReference type="PATRIC" id="fig|1441930.4.peg.332"/>
<dbReference type="AlphaFoldDB" id="W0L7X3"/>
<reference evidence="1 2" key="1">
    <citation type="submission" date="2014-01" db="EMBL/GenBank/DDBJ databases">
        <title>Isolation of Serratia multitudinisentens RB-25 from Ex-Landfill site.</title>
        <authorList>
            <person name="Robson E.H.J."/>
        </authorList>
    </citation>
    <scope>NUCLEOTIDE SEQUENCE [LARGE SCALE GENOMIC DNA]</scope>
    <source>
        <strain evidence="1 2">RB-25</strain>
    </source>
</reference>
<evidence type="ECO:0000313" key="2">
    <source>
        <dbReference type="Proteomes" id="UP000019030"/>
    </source>
</evidence>
<protein>
    <submittedName>
        <fullName evidence="1">Major tail tube protein</fullName>
    </submittedName>
</protein>
<evidence type="ECO:0000313" key="1">
    <source>
        <dbReference type="EMBL" id="AHG18479.1"/>
    </source>
</evidence>
<dbReference type="Pfam" id="PF04985">
    <property type="entry name" value="Phage_tube"/>
    <property type="match status" value="1"/>
</dbReference>
<reference evidence="1 2" key="2">
    <citation type="submission" date="2015-03" db="EMBL/GenBank/DDBJ databases">
        <authorList>
            <person name="Chan K.-G."/>
        </authorList>
    </citation>
    <scope>NUCLEOTIDE SEQUENCE [LARGE SCALE GENOMIC DNA]</scope>
    <source>
        <strain evidence="1 2">RB-25</strain>
    </source>
</reference>
<name>W0L7X3_9GAMM</name>
<dbReference type="InterPro" id="IPR006498">
    <property type="entry name" value="Tail_tube"/>
</dbReference>
<dbReference type="OrthoDB" id="3078668at2"/>
<dbReference type="RefSeq" id="WP_024911045.1">
    <property type="nucleotide sequence ID" value="NZ_CP007044.2"/>
</dbReference>
<dbReference type="eggNOG" id="COG3498">
    <property type="taxonomic scope" value="Bacteria"/>
</dbReference>
<accession>W0L7X3</accession>
<dbReference type="Proteomes" id="UP000019030">
    <property type="component" value="Chromosome"/>
</dbReference>